<dbReference type="PANTHER" id="PTHR42966">
    <property type="entry name" value="N-ACETYLNEURAMINATE SYNTHASE"/>
    <property type="match status" value="1"/>
</dbReference>
<dbReference type="PANTHER" id="PTHR42966:SF1">
    <property type="entry name" value="SIALIC ACID SYNTHASE"/>
    <property type="match status" value="1"/>
</dbReference>
<dbReference type="SUPFAM" id="SSF51569">
    <property type="entry name" value="Aldolase"/>
    <property type="match status" value="1"/>
</dbReference>
<organism evidence="2">
    <name type="scientific">marine metagenome</name>
    <dbReference type="NCBI Taxonomy" id="408172"/>
    <lineage>
        <taxon>unclassified sequences</taxon>
        <taxon>metagenomes</taxon>
        <taxon>ecological metagenomes</taxon>
    </lineage>
</organism>
<name>A0A382QAG3_9ZZZZ</name>
<evidence type="ECO:0000259" key="1">
    <source>
        <dbReference type="Pfam" id="PF03102"/>
    </source>
</evidence>
<dbReference type="GO" id="GO:0016051">
    <property type="term" value="P:carbohydrate biosynthetic process"/>
    <property type="evidence" value="ECO:0007669"/>
    <property type="project" value="InterPro"/>
</dbReference>
<accession>A0A382QAG3</accession>
<dbReference type="EMBL" id="UINC01112734">
    <property type="protein sequence ID" value="SVC81885.1"/>
    <property type="molecule type" value="Genomic_DNA"/>
</dbReference>
<proteinExistence type="predicted"/>
<dbReference type="InterPro" id="IPR013132">
    <property type="entry name" value="PseI/NeuA/B-like_N"/>
</dbReference>
<dbReference type="InterPro" id="IPR051690">
    <property type="entry name" value="PseI-like"/>
</dbReference>
<dbReference type="GO" id="GO:0047444">
    <property type="term" value="F:N-acylneuraminate-9-phosphate synthase activity"/>
    <property type="evidence" value="ECO:0007669"/>
    <property type="project" value="TreeGrafter"/>
</dbReference>
<feature type="non-terminal residue" evidence="2">
    <location>
        <position position="161"/>
    </location>
</feature>
<dbReference type="AlphaFoldDB" id="A0A382QAG3"/>
<protein>
    <recommendedName>
        <fullName evidence="1">PseI/NeuA/B-like domain-containing protein</fullName>
    </recommendedName>
</protein>
<feature type="domain" description="PseI/NeuA/B-like" evidence="1">
    <location>
        <begin position="2"/>
        <end position="161"/>
    </location>
</feature>
<reference evidence="2" key="1">
    <citation type="submission" date="2018-05" db="EMBL/GenBank/DDBJ databases">
        <authorList>
            <person name="Lanie J.A."/>
            <person name="Ng W.-L."/>
            <person name="Kazmierczak K.M."/>
            <person name="Andrzejewski T.M."/>
            <person name="Davidsen T.M."/>
            <person name="Wayne K.J."/>
            <person name="Tettelin H."/>
            <person name="Glass J.I."/>
            <person name="Rusch D."/>
            <person name="Podicherti R."/>
            <person name="Tsui H.-C.T."/>
            <person name="Winkler M.E."/>
        </authorList>
    </citation>
    <scope>NUCLEOTIDE SEQUENCE</scope>
</reference>
<evidence type="ECO:0000313" key="2">
    <source>
        <dbReference type="EMBL" id="SVC81885.1"/>
    </source>
</evidence>
<dbReference type="InterPro" id="IPR013785">
    <property type="entry name" value="Aldolase_TIM"/>
</dbReference>
<feature type="non-terminal residue" evidence="2">
    <location>
        <position position="1"/>
    </location>
</feature>
<dbReference type="Gene3D" id="3.20.20.70">
    <property type="entry name" value="Aldolase class I"/>
    <property type="match status" value="1"/>
</dbReference>
<dbReference type="Pfam" id="PF03102">
    <property type="entry name" value="NeuB"/>
    <property type="match status" value="1"/>
</dbReference>
<sequence>VNYLEKHTPESESRFELSKKLCLSYDEFRELKLYCDKVGIQFLSTPDGFESLNFLVDELDIPIIKIGSTELNHILFLEAVGKKNRPVILSTGLGTLEEVHLAVNALRRGGGKDLPITILQCTSEYPAPPDEMNINAIKTFLKTFKLPVGLSDHSLGLEAAI</sequence>
<gene>
    <name evidence="2" type="ORF">METZ01_LOCUS334739</name>
</gene>